<evidence type="ECO:0000256" key="2">
    <source>
        <dbReference type="PROSITE-ProRule" id="PRU00176"/>
    </source>
</evidence>
<dbReference type="CDD" id="cd12317">
    <property type="entry name" value="RRM4_RBM19_RRM3_MRD1"/>
    <property type="match status" value="1"/>
</dbReference>
<protein>
    <submittedName>
        <fullName evidence="5">Multiple RNA-binding domain-containing protein 1 isoform X1</fullName>
    </submittedName>
</protein>
<feature type="domain" description="RRM" evidence="4">
    <location>
        <begin position="316"/>
        <end position="394"/>
    </location>
</feature>
<feature type="domain" description="RRM" evidence="4">
    <location>
        <begin position="510"/>
        <end position="582"/>
    </location>
</feature>
<dbReference type="SMART" id="SM00361">
    <property type="entry name" value="RRM_1"/>
    <property type="match status" value="2"/>
</dbReference>
<dbReference type="InterPro" id="IPR000504">
    <property type="entry name" value="RRM_dom"/>
</dbReference>
<dbReference type="Pfam" id="PF00076">
    <property type="entry name" value="RRM_1"/>
    <property type="match status" value="5"/>
</dbReference>
<feature type="domain" description="RRM" evidence="4">
    <location>
        <begin position="631"/>
        <end position="714"/>
    </location>
</feature>
<accession>A0ABQ5AAB8</accession>
<feature type="compositionally biased region" description="Basic and acidic residues" evidence="3">
    <location>
        <begin position="228"/>
        <end position="240"/>
    </location>
</feature>
<dbReference type="InterPro" id="IPR003954">
    <property type="entry name" value="RRM_euk-type"/>
</dbReference>
<dbReference type="Gene3D" id="3.30.70.330">
    <property type="match status" value="5"/>
</dbReference>
<dbReference type="EMBL" id="BQNB010012128">
    <property type="protein sequence ID" value="GJS99589.1"/>
    <property type="molecule type" value="Genomic_DNA"/>
</dbReference>
<feature type="domain" description="RRM" evidence="4">
    <location>
        <begin position="35"/>
        <end position="112"/>
    </location>
</feature>
<evidence type="ECO:0000259" key="4">
    <source>
        <dbReference type="PROSITE" id="PS50102"/>
    </source>
</evidence>
<dbReference type="InterPro" id="IPR035979">
    <property type="entry name" value="RBD_domain_sf"/>
</dbReference>
<dbReference type="CDD" id="cd12320">
    <property type="entry name" value="RRM6_RBM19_RRM5_MRD1"/>
    <property type="match status" value="1"/>
</dbReference>
<keyword evidence="1 2" id="KW-0694">RNA-binding</keyword>
<feature type="compositionally biased region" description="Basic and acidic residues" evidence="3">
    <location>
        <begin position="128"/>
        <end position="140"/>
    </location>
</feature>
<feature type="region of interest" description="Disordered" evidence="3">
    <location>
        <begin position="253"/>
        <end position="313"/>
    </location>
</feature>
<feature type="region of interest" description="Disordered" evidence="3">
    <location>
        <begin position="187"/>
        <end position="240"/>
    </location>
</feature>
<sequence length="845" mass="94904">MTTTYLSSTLFTLGQSHISQALSSFEHLILFAAMSRICVKNLPKHANEERLREYFSRKGEVTDAKLMRTQDGKSRQFGFVGFRSEQEAAEALKFFHGSFIDTCMITCEIARKVGDAEMPRPWSRHSLKKQEKPTEEKQESIKSVSSNRKGAAEVKDDTDNGDLEFQEFLQVMQPRSKSKLWANDMVEANPGKDSNKKVQADGQRKKNSKSAKLNEANDELDTLSDGPAAERESSVEHDKAVSDMDYFKSRVKKDWSDEDDDGADAKEDMEVDNDDDDFKKSHEVHPESDVTEKPNKTDDVDQPSSVQDDDDVKKTGRLFVRNLPYTATEDDLREHFSKFGTVAQAHLVVDKDTKRSKGIAYILYAQTESAARALEDLDNSIFQGRLLHIMPAKQKFVPVKNDDFAVPSKSLKKQREENRKKSELSGNTSAWNSLFISADTAVENAARDLGISKSELLDLEGNTAAVNQALAETQTSRKTKKALADAGVNVTSLWNYGTSKATEGIKRSNHILLVKNLPYGSSESELATMFGKFGSIDKIILASTRALCLVAFLEPGDARTAFKCLAYKRYKDLPLYLEWAPDDIISEDPTYKKDENDTSISGEREGKRASLEQELEGTTNADIDTEQVESRSLFVKNLNFKTTDESLKKHFVDHVKKGKLRSVRIQKHVKNGKNLSKGFGFLEFDTVDTALQVSRDLQGTVLDGHALMLQLCHPKNNERVKDKVGDDQSSTKLIVRNVAFEATEKELRQLFGTFGQIKSLRLPVARTGKHRGFAFVEFVTKQETKNALQALSSSHLYGRHLVLERAKEGETLEELRARTSAKFVDESAGFQNPTKISRKRKQLDV</sequence>
<dbReference type="PANTHER" id="PTHR10352">
    <property type="entry name" value="EUKARYOTIC TRANSLATION INITIATION FACTOR 3 SUBUNIT G"/>
    <property type="match status" value="1"/>
</dbReference>
<dbReference type="CDD" id="cd12316">
    <property type="entry name" value="RRM3_RBM19_RRM2_MRD1"/>
    <property type="match status" value="1"/>
</dbReference>
<proteinExistence type="predicted"/>
<comment type="caution">
    <text evidence="5">The sequence shown here is derived from an EMBL/GenBank/DDBJ whole genome shotgun (WGS) entry which is preliminary data.</text>
</comment>
<dbReference type="Proteomes" id="UP001151760">
    <property type="component" value="Unassembled WGS sequence"/>
</dbReference>
<evidence type="ECO:0000313" key="6">
    <source>
        <dbReference type="Proteomes" id="UP001151760"/>
    </source>
</evidence>
<keyword evidence="6" id="KW-1185">Reference proteome</keyword>
<gene>
    <name evidence="5" type="ORF">Tco_0820759</name>
</gene>
<evidence type="ECO:0000256" key="3">
    <source>
        <dbReference type="SAM" id="MobiDB-lite"/>
    </source>
</evidence>
<dbReference type="InterPro" id="IPR012677">
    <property type="entry name" value="Nucleotide-bd_a/b_plait_sf"/>
</dbReference>
<dbReference type="SUPFAM" id="SSF54928">
    <property type="entry name" value="RNA-binding domain, RBD"/>
    <property type="match status" value="4"/>
</dbReference>
<reference evidence="5" key="1">
    <citation type="journal article" date="2022" name="Int. J. Mol. Sci.">
        <title>Draft Genome of Tanacetum Coccineum: Genomic Comparison of Closely Related Tanacetum-Family Plants.</title>
        <authorList>
            <person name="Yamashiro T."/>
            <person name="Shiraishi A."/>
            <person name="Nakayama K."/>
            <person name="Satake H."/>
        </authorList>
    </citation>
    <scope>NUCLEOTIDE SEQUENCE</scope>
</reference>
<feature type="region of interest" description="Disordered" evidence="3">
    <location>
        <begin position="588"/>
        <end position="622"/>
    </location>
</feature>
<dbReference type="CDD" id="cd12318">
    <property type="entry name" value="RRM5_RBM19_like"/>
    <property type="match status" value="1"/>
</dbReference>
<organism evidence="5 6">
    <name type="scientific">Tanacetum coccineum</name>
    <dbReference type="NCBI Taxonomy" id="301880"/>
    <lineage>
        <taxon>Eukaryota</taxon>
        <taxon>Viridiplantae</taxon>
        <taxon>Streptophyta</taxon>
        <taxon>Embryophyta</taxon>
        <taxon>Tracheophyta</taxon>
        <taxon>Spermatophyta</taxon>
        <taxon>Magnoliopsida</taxon>
        <taxon>eudicotyledons</taxon>
        <taxon>Gunneridae</taxon>
        <taxon>Pentapetalae</taxon>
        <taxon>asterids</taxon>
        <taxon>campanulids</taxon>
        <taxon>Asterales</taxon>
        <taxon>Asteraceae</taxon>
        <taxon>Asteroideae</taxon>
        <taxon>Anthemideae</taxon>
        <taxon>Anthemidinae</taxon>
        <taxon>Tanacetum</taxon>
    </lineage>
</organism>
<feature type="compositionally biased region" description="Basic and acidic residues" evidence="3">
    <location>
        <begin position="193"/>
        <end position="204"/>
    </location>
</feature>
<name>A0ABQ5AAB8_9ASTR</name>
<dbReference type="SMART" id="SM00360">
    <property type="entry name" value="RRM"/>
    <property type="match status" value="5"/>
</dbReference>
<evidence type="ECO:0000313" key="5">
    <source>
        <dbReference type="EMBL" id="GJS99589.1"/>
    </source>
</evidence>
<feature type="compositionally biased region" description="Basic and acidic residues" evidence="3">
    <location>
        <begin position="589"/>
        <end position="611"/>
    </location>
</feature>
<feature type="domain" description="RRM" evidence="4">
    <location>
        <begin position="731"/>
        <end position="808"/>
    </location>
</feature>
<reference evidence="5" key="2">
    <citation type="submission" date="2022-01" db="EMBL/GenBank/DDBJ databases">
        <authorList>
            <person name="Yamashiro T."/>
            <person name="Shiraishi A."/>
            <person name="Satake H."/>
            <person name="Nakayama K."/>
        </authorList>
    </citation>
    <scope>NUCLEOTIDE SEQUENCE</scope>
</reference>
<feature type="region of interest" description="Disordered" evidence="3">
    <location>
        <begin position="118"/>
        <end position="159"/>
    </location>
</feature>
<evidence type="ECO:0000256" key="1">
    <source>
        <dbReference type="ARBA" id="ARBA00022884"/>
    </source>
</evidence>
<dbReference type="InterPro" id="IPR034423">
    <property type="entry name" value="RBM19_RRM5"/>
</dbReference>
<dbReference type="PROSITE" id="PS50102">
    <property type="entry name" value="RRM"/>
    <property type="match status" value="5"/>
</dbReference>
<dbReference type="CDD" id="cd12565">
    <property type="entry name" value="RRM1_MRD1"/>
    <property type="match status" value="1"/>
</dbReference>
<feature type="compositionally biased region" description="Basic and acidic residues" evidence="3">
    <location>
        <begin position="277"/>
        <end position="299"/>
    </location>
</feature>